<keyword evidence="8" id="KW-1185">Reference proteome</keyword>
<keyword evidence="3 5" id="KW-0408">Iron</keyword>
<sequence>MIETALSTALRTETRELHVRAERSGAMAALLRGQLSLAGYGAMIAALHEIYAGLEEGLERNAAHPAIAALRHPGLARRAALESDLAVLRRLGMAPLAPIAEARDYADHLRGLAGTDPVLLVAHAWLRYLGDLNGGRVLAKVVRDRLGVPEGAMAFYRFPAIADPAAAAVAWRLSLDAIDADPALQSRLVEEARDGFRRHIALFEALAPAQDAADSSSEA</sequence>
<evidence type="ECO:0000256" key="5">
    <source>
        <dbReference type="PIRSR" id="PIRSR000343-2"/>
    </source>
</evidence>
<dbReference type="EMBL" id="CP130613">
    <property type="protein sequence ID" value="WKW13788.1"/>
    <property type="molecule type" value="Genomic_DNA"/>
</dbReference>
<accession>A0AA49JRY6</accession>
<evidence type="ECO:0000313" key="7">
    <source>
        <dbReference type="EMBL" id="WKW13788.1"/>
    </source>
</evidence>
<dbReference type="CDD" id="cd19165">
    <property type="entry name" value="HemeO"/>
    <property type="match status" value="1"/>
</dbReference>
<evidence type="ECO:0000313" key="8">
    <source>
        <dbReference type="Proteomes" id="UP001229955"/>
    </source>
</evidence>
<dbReference type="GO" id="GO:0020037">
    <property type="term" value="F:heme binding"/>
    <property type="evidence" value="ECO:0007669"/>
    <property type="project" value="TreeGrafter"/>
</dbReference>
<dbReference type="InterPro" id="IPR016084">
    <property type="entry name" value="Haem_Oase-like_multi-hlx"/>
</dbReference>
<dbReference type="GO" id="GO:0004392">
    <property type="term" value="F:heme oxygenase (decyclizing) activity"/>
    <property type="evidence" value="ECO:0007669"/>
    <property type="project" value="InterPro"/>
</dbReference>
<dbReference type="Proteomes" id="UP001229955">
    <property type="component" value="Chromosome"/>
</dbReference>
<dbReference type="PANTHER" id="PTHR10720">
    <property type="entry name" value="HEME OXYGENASE"/>
    <property type="match status" value="1"/>
</dbReference>
<reference evidence="7" key="1">
    <citation type="submission" date="2023-07" db="EMBL/GenBank/DDBJ databases">
        <authorList>
            <person name="Haufschild T."/>
            <person name="Kallscheuer N."/>
            <person name="Hammer J."/>
            <person name="Kohn T."/>
            <person name="Kabuu M."/>
            <person name="Jogler M."/>
            <person name="Wohfarth N."/>
            <person name="Heuer A."/>
            <person name="Rohde M."/>
            <person name="van Teeseling M.C.F."/>
            <person name="Jogler C."/>
        </authorList>
    </citation>
    <scope>NUCLEOTIDE SEQUENCE</scope>
    <source>
        <strain evidence="6">Strain 138</strain>
        <strain evidence="7">Strain 318</strain>
    </source>
</reference>
<dbReference type="PRINTS" id="PR00088">
    <property type="entry name" value="HAEMOXYGNASE"/>
</dbReference>
<dbReference type="EMBL" id="CP130612">
    <property type="protein sequence ID" value="WKW10879.1"/>
    <property type="molecule type" value="Genomic_DNA"/>
</dbReference>
<dbReference type="AlphaFoldDB" id="A0AA49JY79"/>
<dbReference type="KEGG" id="pspc:Strain318_000112"/>
<organism evidence="7 8">
    <name type="scientific">Pseudogemmatithrix spongiicola</name>
    <dbReference type="NCBI Taxonomy" id="3062599"/>
    <lineage>
        <taxon>Bacteria</taxon>
        <taxon>Pseudomonadati</taxon>
        <taxon>Gemmatimonadota</taxon>
        <taxon>Gemmatimonadia</taxon>
        <taxon>Gemmatimonadales</taxon>
        <taxon>Gemmatimonadaceae</taxon>
        <taxon>Pseudogemmatithrix</taxon>
    </lineage>
</organism>
<accession>A0AA49JY79</accession>
<dbReference type="RefSeq" id="WP_367886589.1">
    <property type="nucleotide sequence ID" value="NZ_CP130612.1"/>
</dbReference>
<keyword evidence="1 4" id="KW-0349">Heme</keyword>
<dbReference type="PIRSF" id="PIRSF000343">
    <property type="entry name" value="Haem_Oase"/>
    <property type="match status" value="1"/>
</dbReference>
<dbReference type="InterPro" id="IPR016053">
    <property type="entry name" value="Haem_Oase-like"/>
</dbReference>
<feature type="binding site" evidence="4">
    <location>
        <position position="11"/>
    </location>
    <ligand>
        <name>heme b</name>
        <dbReference type="ChEBI" id="CHEBI:60344"/>
    </ligand>
</feature>
<dbReference type="GO" id="GO:0046872">
    <property type="term" value="F:metal ion binding"/>
    <property type="evidence" value="ECO:0007669"/>
    <property type="project" value="UniProtKB-KW"/>
</dbReference>
<dbReference type="InterPro" id="IPR002051">
    <property type="entry name" value="Haem_Oase"/>
</dbReference>
<name>A0AA49JY79_9BACT</name>
<feature type="binding site" description="axial binding residue" evidence="5">
    <location>
        <position position="18"/>
    </location>
    <ligand>
        <name>heme b</name>
        <dbReference type="ChEBI" id="CHEBI:60344"/>
    </ligand>
    <ligandPart>
        <name>Fe</name>
        <dbReference type="ChEBI" id="CHEBI:18248"/>
    </ligandPart>
</feature>
<dbReference type="PANTHER" id="PTHR10720:SF0">
    <property type="entry name" value="HEME OXYGENASE"/>
    <property type="match status" value="1"/>
</dbReference>
<proteinExistence type="predicted"/>
<protein>
    <submittedName>
        <fullName evidence="7">Biliverdin-producing heme oxygenase</fullName>
    </submittedName>
</protein>
<feature type="binding site" evidence="4">
    <location>
        <position position="172"/>
    </location>
    <ligand>
        <name>heme b</name>
        <dbReference type="ChEBI" id="CHEBI:60344"/>
    </ligand>
</feature>
<evidence type="ECO:0000256" key="1">
    <source>
        <dbReference type="ARBA" id="ARBA00022617"/>
    </source>
</evidence>
<dbReference type="GO" id="GO:0006788">
    <property type="term" value="P:heme oxidation"/>
    <property type="evidence" value="ECO:0007669"/>
    <property type="project" value="InterPro"/>
</dbReference>
<dbReference type="Pfam" id="PF01126">
    <property type="entry name" value="Heme_oxygenase"/>
    <property type="match status" value="1"/>
</dbReference>
<evidence type="ECO:0000256" key="4">
    <source>
        <dbReference type="PIRSR" id="PIRSR000343-1"/>
    </source>
</evidence>
<dbReference type="Gene3D" id="1.20.910.10">
    <property type="entry name" value="Heme oxygenase-like"/>
    <property type="match status" value="1"/>
</dbReference>
<dbReference type="GO" id="GO:0042167">
    <property type="term" value="P:heme catabolic process"/>
    <property type="evidence" value="ECO:0007669"/>
    <property type="project" value="TreeGrafter"/>
</dbReference>
<evidence type="ECO:0000256" key="3">
    <source>
        <dbReference type="ARBA" id="ARBA00023004"/>
    </source>
</evidence>
<evidence type="ECO:0000313" key="6">
    <source>
        <dbReference type="EMBL" id="WKW10879.1"/>
    </source>
</evidence>
<gene>
    <name evidence="6" type="ORF">Strain138_000112</name>
    <name evidence="7" type="ORF">Strain318_000112</name>
</gene>
<evidence type="ECO:0000256" key="2">
    <source>
        <dbReference type="ARBA" id="ARBA00022723"/>
    </source>
</evidence>
<keyword evidence="2 5" id="KW-0479">Metal-binding</keyword>
<dbReference type="SUPFAM" id="SSF48613">
    <property type="entry name" value="Heme oxygenase-like"/>
    <property type="match status" value="1"/>
</dbReference>
<dbReference type="GO" id="GO:0006979">
    <property type="term" value="P:response to oxidative stress"/>
    <property type="evidence" value="ECO:0007669"/>
    <property type="project" value="TreeGrafter"/>
</dbReference>